<keyword evidence="1" id="KW-0732">Signal</keyword>
<evidence type="ECO:0000313" key="3">
    <source>
        <dbReference type="Proteomes" id="UP000185192"/>
    </source>
</evidence>
<proteinExistence type="predicted"/>
<dbReference type="AlphaFoldDB" id="A0A1N6EMJ3"/>
<reference evidence="3" key="1">
    <citation type="submission" date="2016-11" db="EMBL/GenBank/DDBJ databases">
        <authorList>
            <person name="Varghese N."/>
            <person name="Submissions S."/>
        </authorList>
    </citation>
    <scope>NUCLEOTIDE SEQUENCE [LARGE SCALE GENOMIC DNA]</scope>
    <source>
        <strain evidence="3">DSM 22363</strain>
    </source>
</reference>
<evidence type="ECO:0000313" key="2">
    <source>
        <dbReference type="EMBL" id="SIN84254.1"/>
    </source>
</evidence>
<feature type="chain" id="PRO_5012410290" evidence="1">
    <location>
        <begin position="25"/>
        <end position="93"/>
    </location>
</feature>
<evidence type="ECO:0000256" key="1">
    <source>
        <dbReference type="SAM" id="SignalP"/>
    </source>
</evidence>
<protein>
    <submittedName>
        <fullName evidence="2">Uncharacterized protein</fullName>
    </submittedName>
</protein>
<sequence length="93" mass="9844">MTSSKTARLITTTLVIALGISAQAAQAKGTGQYKSNGSEQRVGLLLPAVQAARPSSSSSSQDGSDLLIVNNGDGSDFFELEIRKFFRNLAPRE</sequence>
<gene>
    <name evidence="2" type="ORF">SAMN02745824_2001</name>
</gene>
<feature type="signal peptide" evidence="1">
    <location>
        <begin position="1"/>
        <end position="24"/>
    </location>
</feature>
<dbReference type="RefSeq" id="WP_143182832.1">
    <property type="nucleotide sequence ID" value="NZ_FSQW01000002.1"/>
</dbReference>
<organism evidence="2 3">
    <name type="scientific">Parasphingorhabdus marina DSM 22363</name>
    <dbReference type="NCBI Taxonomy" id="1123272"/>
    <lineage>
        <taxon>Bacteria</taxon>
        <taxon>Pseudomonadati</taxon>
        <taxon>Pseudomonadota</taxon>
        <taxon>Alphaproteobacteria</taxon>
        <taxon>Sphingomonadales</taxon>
        <taxon>Sphingomonadaceae</taxon>
        <taxon>Parasphingorhabdus</taxon>
    </lineage>
</organism>
<name>A0A1N6EMJ3_9SPHN</name>
<dbReference type="EMBL" id="FSQW01000002">
    <property type="protein sequence ID" value="SIN84254.1"/>
    <property type="molecule type" value="Genomic_DNA"/>
</dbReference>
<accession>A0A1N6EMJ3</accession>
<dbReference type="Proteomes" id="UP000185192">
    <property type="component" value="Unassembled WGS sequence"/>
</dbReference>
<keyword evidence="3" id="KW-1185">Reference proteome</keyword>